<dbReference type="RefSeq" id="WP_247289493.1">
    <property type="nucleotide sequence ID" value="NZ_JAKNRW010000004.1"/>
</dbReference>
<proteinExistence type="predicted"/>
<feature type="region of interest" description="Disordered" evidence="1">
    <location>
        <begin position="26"/>
        <end position="75"/>
    </location>
</feature>
<feature type="signal peptide" evidence="2">
    <location>
        <begin position="1"/>
        <end position="26"/>
    </location>
</feature>
<keyword evidence="2" id="KW-0732">Signal</keyword>
<evidence type="ECO:0000256" key="1">
    <source>
        <dbReference type="SAM" id="MobiDB-lite"/>
    </source>
</evidence>
<evidence type="ECO:0000256" key="2">
    <source>
        <dbReference type="SAM" id="SignalP"/>
    </source>
</evidence>
<organism evidence="3 4">
    <name type="scientific">Pseudomonas violetae</name>
    <dbReference type="NCBI Taxonomy" id="2915813"/>
    <lineage>
        <taxon>Bacteria</taxon>
        <taxon>Pseudomonadati</taxon>
        <taxon>Pseudomonadota</taxon>
        <taxon>Gammaproteobacteria</taxon>
        <taxon>Pseudomonadales</taxon>
        <taxon>Pseudomonadaceae</taxon>
        <taxon>Pseudomonas</taxon>
    </lineage>
</organism>
<dbReference type="InterPro" id="IPR024572">
    <property type="entry name" value="RcnB"/>
</dbReference>
<sequence>MKMPKRLIASLGVLMLSATPLLSANADQRDDHDRGGPQQSHNDNHANNRGDEHRGPQDNRRGGPPPRDFGPIRQTIRDNHSYFVRGAPPPHGIHLERGRPLPRGYYGERLDKRALGRLPHYPGYEWRLAGGDIVLIAVGTGIVYEILEGVL</sequence>
<evidence type="ECO:0000313" key="3">
    <source>
        <dbReference type="EMBL" id="MCK1789871.1"/>
    </source>
</evidence>
<keyword evidence="4" id="KW-1185">Reference proteome</keyword>
<accession>A0ABT0EVV3</accession>
<dbReference type="EMBL" id="JAKNRW010000004">
    <property type="protein sequence ID" value="MCK1789871.1"/>
    <property type="molecule type" value="Genomic_DNA"/>
</dbReference>
<dbReference type="Gene3D" id="3.10.450.160">
    <property type="entry name" value="inner membrane protein cigr"/>
    <property type="match status" value="1"/>
</dbReference>
<feature type="compositionally biased region" description="Basic and acidic residues" evidence="1">
    <location>
        <begin position="42"/>
        <end position="61"/>
    </location>
</feature>
<dbReference type="Proteomes" id="UP001299876">
    <property type="component" value="Unassembled WGS sequence"/>
</dbReference>
<dbReference type="Pfam" id="PF11776">
    <property type="entry name" value="RcnB"/>
    <property type="match status" value="1"/>
</dbReference>
<evidence type="ECO:0000313" key="4">
    <source>
        <dbReference type="Proteomes" id="UP001299876"/>
    </source>
</evidence>
<protein>
    <submittedName>
        <fullName evidence="3">RcnB family protein</fullName>
    </submittedName>
</protein>
<feature type="chain" id="PRO_5045800573" evidence="2">
    <location>
        <begin position="27"/>
        <end position="151"/>
    </location>
</feature>
<dbReference type="NCBIfam" id="NF040487">
    <property type="entry name" value="T3SS_CigR_fam"/>
    <property type="match status" value="1"/>
</dbReference>
<name>A0ABT0EVV3_9PSED</name>
<gene>
    <name evidence="3" type="ORF">L9059_06655</name>
</gene>
<reference evidence="3 4" key="1">
    <citation type="submission" date="2022-02" db="EMBL/GenBank/DDBJ databases">
        <title>Comparative genomics of the first Antarctic Pseudomonas spp. capable of biotransforming 2,4,6-Trinitrotoluene.</title>
        <authorList>
            <person name="Cabrera M.A."/>
            <person name="Marquez S.L."/>
            <person name="Perez-Donoso J.M."/>
        </authorList>
    </citation>
    <scope>NUCLEOTIDE SEQUENCE [LARGE SCALE GENOMIC DNA]</scope>
    <source>
        <strain evidence="3 4">TNT19</strain>
    </source>
</reference>
<comment type="caution">
    <text evidence="3">The sequence shown here is derived from an EMBL/GenBank/DDBJ whole genome shotgun (WGS) entry which is preliminary data.</text>
</comment>